<keyword evidence="2" id="KW-1185">Reference proteome</keyword>
<gene>
    <name evidence="1" type="primary">Dsim\GD12957</name>
    <name evidence="1" type="ORF">Dsim_GD12957</name>
</gene>
<dbReference type="Gene3D" id="1.25.40.20">
    <property type="entry name" value="Ankyrin repeat-containing domain"/>
    <property type="match status" value="1"/>
</dbReference>
<dbReference type="SUPFAM" id="SSF48403">
    <property type="entry name" value="Ankyrin repeat"/>
    <property type="match status" value="1"/>
</dbReference>
<evidence type="ECO:0000313" key="2">
    <source>
        <dbReference type="Proteomes" id="UP000000304"/>
    </source>
</evidence>
<dbReference type="Bgee" id="FBgn0184682">
    <property type="expression patterns" value="Expressed in adult organism"/>
</dbReference>
<protein>
    <submittedName>
        <fullName evidence="1">GD12957</fullName>
    </submittedName>
</protein>
<dbReference type="Proteomes" id="UP000000304">
    <property type="component" value="Chromosome 3L"/>
</dbReference>
<reference evidence="1 2" key="1">
    <citation type="journal article" date="2007" name="Nature">
        <title>Evolution of genes and genomes on the Drosophila phylogeny.</title>
        <authorList>
            <consortium name="Drosophila 12 Genomes Consortium"/>
            <person name="Clark A.G."/>
            <person name="Eisen M.B."/>
            <person name="Smith D.R."/>
            <person name="Bergman C.M."/>
            <person name="Oliver B."/>
            <person name="Markow T.A."/>
            <person name="Kaufman T.C."/>
            <person name="Kellis M."/>
            <person name="Gelbart W."/>
            <person name="Iyer V.N."/>
            <person name="Pollard D.A."/>
            <person name="Sackton T.B."/>
            <person name="Larracuente A.M."/>
            <person name="Singh N.D."/>
            <person name="Abad J.P."/>
            <person name="Abt D.N."/>
            <person name="Adryan B."/>
            <person name="Aguade M."/>
            <person name="Akashi H."/>
            <person name="Anderson W.W."/>
            <person name="Aquadro C.F."/>
            <person name="Ardell D.H."/>
            <person name="Arguello R."/>
            <person name="Artieri C.G."/>
            <person name="Barbash D.A."/>
            <person name="Barker D."/>
            <person name="Barsanti P."/>
            <person name="Batterham P."/>
            <person name="Batzoglou S."/>
            <person name="Begun D."/>
            <person name="Bhutkar A."/>
            <person name="Blanco E."/>
            <person name="Bosak S.A."/>
            <person name="Bradley R.K."/>
            <person name="Brand A.D."/>
            <person name="Brent M.R."/>
            <person name="Brooks A.N."/>
            <person name="Brown R.H."/>
            <person name="Butlin R.K."/>
            <person name="Caggese C."/>
            <person name="Calvi B.R."/>
            <person name="Bernardo de Carvalho A."/>
            <person name="Caspi A."/>
            <person name="Castrezana S."/>
            <person name="Celniker S.E."/>
            <person name="Chang J.L."/>
            <person name="Chapple C."/>
            <person name="Chatterji S."/>
            <person name="Chinwalla A."/>
            <person name="Civetta A."/>
            <person name="Clifton S.W."/>
            <person name="Comeron J.M."/>
            <person name="Costello J.C."/>
            <person name="Coyne J.A."/>
            <person name="Daub J."/>
            <person name="David R.G."/>
            <person name="Delcher A.L."/>
            <person name="Delehaunty K."/>
            <person name="Do C.B."/>
            <person name="Ebling H."/>
            <person name="Edwards K."/>
            <person name="Eickbush T."/>
            <person name="Evans J.D."/>
            <person name="Filipski A."/>
            <person name="Findeiss S."/>
            <person name="Freyhult E."/>
            <person name="Fulton L."/>
            <person name="Fulton R."/>
            <person name="Garcia A.C."/>
            <person name="Gardiner A."/>
            <person name="Garfield D.A."/>
            <person name="Garvin B.E."/>
            <person name="Gibson G."/>
            <person name="Gilbert D."/>
            <person name="Gnerre S."/>
            <person name="Godfrey J."/>
            <person name="Good R."/>
            <person name="Gotea V."/>
            <person name="Gravely B."/>
            <person name="Greenberg A.J."/>
            <person name="Griffiths-Jones S."/>
            <person name="Gross S."/>
            <person name="Guigo R."/>
            <person name="Gustafson E.A."/>
            <person name="Haerty W."/>
            <person name="Hahn M.W."/>
            <person name="Halligan D.L."/>
            <person name="Halpern A.L."/>
            <person name="Halter G.M."/>
            <person name="Han M.V."/>
            <person name="Heger A."/>
            <person name="Hillier L."/>
            <person name="Hinrichs A.S."/>
            <person name="Holmes I."/>
            <person name="Hoskins R.A."/>
            <person name="Hubisz M.J."/>
            <person name="Hultmark D."/>
            <person name="Huntley M.A."/>
            <person name="Jaffe D.B."/>
            <person name="Jagadeeshan S."/>
            <person name="Jeck W.R."/>
            <person name="Johnson J."/>
            <person name="Jones C.D."/>
            <person name="Jordan W.C."/>
            <person name="Karpen G.H."/>
            <person name="Kataoka E."/>
            <person name="Keightley P.D."/>
            <person name="Kheradpour P."/>
            <person name="Kirkness E.F."/>
            <person name="Koerich L.B."/>
            <person name="Kristiansen K."/>
            <person name="Kudrna D."/>
            <person name="Kulathinal R.J."/>
            <person name="Kumar S."/>
            <person name="Kwok R."/>
            <person name="Lander E."/>
            <person name="Langley C.H."/>
            <person name="Lapoint R."/>
            <person name="Lazzaro B.P."/>
            <person name="Lee S.J."/>
            <person name="Levesque L."/>
            <person name="Li R."/>
            <person name="Lin C.F."/>
            <person name="Lin M.F."/>
            <person name="Lindblad-Toh K."/>
            <person name="Llopart A."/>
            <person name="Long M."/>
            <person name="Low L."/>
            <person name="Lozovsky E."/>
            <person name="Lu J."/>
            <person name="Luo M."/>
            <person name="Machado C.A."/>
            <person name="Makalowski W."/>
            <person name="Marzo M."/>
            <person name="Matsuda M."/>
            <person name="Matzkin L."/>
            <person name="McAllister B."/>
            <person name="McBride C.S."/>
            <person name="McKernan B."/>
            <person name="McKernan K."/>
            <person name="Mendez-Lago M."/>
            <person name="Minx P."/>
            <person name="Mollenhauer M.U."/>
            <person name="Montooth K."/>
            <person name="Mount S.M."/>
            <person name="Mu X."/>
            <person name="Myers E."/>
            <person name="Negre B."/>
            <person name="Newfeld S."/>
            <person name="Nielsen R."/>
            <person name="Noor M.A."/>
            <person name="O'Grady P."/>
            <person name="Pachter L."/>
            <person name="Papaceit M."/>
            <person name="Parisi M.J."/>
            <person name="Parisi M."/>
            <person name="Parts L."/>
            <person name="Pedersen J.S."/>
            <person name="Pesole G."/>
            <person name="Phillippy A.M."/>
            <person name="Ponting C.P."/>
            <person name="Pop M."/>
            <person name="Porcelli D."/>
            <person name="Powell J.R."/>
            <person name="Prohaska S."/>
            <person name="Pruitt K."/>
            <person name="Puig M."/>
            <person name="Quesneville H."/>
            <person name="Ram K.R."/>
            <person name="Rand D."/>
            <person name="Rasmussen M.D."/>
            <person name="Reed L.K."/>
            <person name="Reenan R."/>
            <person name="Reily A."/>
            <person name="Remington K.A."/>
            <person name="Rieger T.T."/>
            <person name="Ritchie M.G."/>
            <person name="Robin C."/>
            <person name="Rogers Y.H."/>
            <person name="Rohde C."/>
            <person name="Rozas J."/>
            <person name="Rubenfield M.J."/>
            <person name="Ruiz A."/>
            <person name="Russo S."/>
            <person name="Salzberg S.L."/>
            <person name="Sanchez-Gracia A."/>
            <person name="Saranga D.J."/>
            <person name="Sato H."/>
            <person name="Schaeffer S.W."/>
            <person name="Schatz M.C."/>
            <person name="Schlenke T."/>
            <person name="Schwartz R."/>
            <person name="Segarra C."/>
            <person name="Singh R.S."/>
            <person name="Sirot L."/>
            <person name="Sirota M."/>
            <person name="Sisneros N.B."/>
            <person name="Smith C.D."/>
            <person name="Smith T.F."/>
            <person name="Spieth J."/>
            <person name="Stage D.E."/>
            <person name="Stark A."/>
            <person name="Stephan W."/>
            <person name="Strausberg R.L."/>
            <person name="Strempel S."/>
            <person name="Sturgill D."/>
            <person name="Sutton G."/>
            <person name="Sutton G.G."/>
            <person name="Tao W."/>
            <person name="Teichmann S."/>
            <person name="Tobari Y.N."/>
            <person name="Tomimura Y."/>
            <person name="Tsolas J.M."/>
            <person name="Valente V.L."/>
            <person name="Venter E."/>
            <person name="Venter J.C."/>
            <person name="Vicario S."/>
            <person name="Vieira F.G."/>
            <person name="Vilella A.J."/>
            <person name="Villasante A."/>
            <person name="Walenz B."/>
            <person name="Wang J."/>
            <person name="Wasserman M."/>
            <person name="Watts T."/>
            <person name="Wilson D."/>
            <person name="Wilson R.K."/>
            <person name="Wing R.A."/>
            <person name="Wolfner M.F."/>
            <person name="Wong A."/>
            <person name="Wong G.K."/>
            <person name="Wu C.I."/>
            <person name="Wu G."/>
            <person name="Yamamoto D."/>
            <person name="Yang H.P."/>
            <person name="Yang S.P."/>
            <person name="Yorke J.A."/>
            <person name="Yoshida K."/>
            <person name="Zdobnov E."/>
            <person name="Zhang P."/>
            <person name="Zhang Y."/>
            <person name="Zimin A.V."/>
            <person name="Baldwin J."/>
            <person name="Abdouelleil A."/>
            <person name="Abdulkadir J."/>
            <person name="Abebe A."/>
            <person name="Abera B."/>
            <person name="Abreu J."/>
            <person name="Acer S.C."/>
            <person name="Aftuck L."/>
            <person name="Alexander A."/>
            <person name="An P."/>
            <person name="Anderson E."/>
            <person name="Anderson S."/>
            <person name="Arachi H."/>
            <person name="Azer M."/>
            <person name="Bachantsang P."/>
            <person name="Barry A."/>
            <person name="Bayul T."/>
            <person name="Berlin A."/>
            <person name="Bessette D."/>
            <person name="Bloom T."/>
            <person name="Blye J."/>
            <person name="Boguslavskiy L."/>
            <person name="Bonnet C."/>
            <person name="Boukhgalter B."/>
            <person name="Bourzgui I."/>
            <person name="Brown A."/>
            <person name="Cahill P."/>
            <person name="Channer S."/>
            <person name="Cheshatsang Y."/>
            <person name="Chuda L."/>
            <person name="Citroen M."/>
            <person name="Collymore A."/>
            <person name="Cooke P."/>
            <person name="Costello M."/>
            <person name="D'Aco K."/>
            <person name="Daza R."/>
            <person name="De Haan G."/>
            <person name="DeGray S."/>
            <person name="DeMaso C."/>
            <person name="Dhargay N."/>
            <person name="Dooley K."/>
            <person name="Dooley E."/>
            <person name="Doricent M."/>
            <person name="Dorje P."/>
            <person name="Dorjee K."/>
            <person name="Dupes A."/>
            <person name="Elong R."/>
            <person name="Falk J."/>
            <person name="Farina A."/>
            <person name="Faro S."/>
            <person name="Ferguson D."/>
            <person name="Fisher S."/>
            <person name="Foley C.D."/>
            <person name="Franke A."/>
            <person name="Friedrich D."/>
            <person name="Gadbois L."/>
            <person name="Gearin G."/>
            <person name="Gearin C.R."/>
            <person name="Giannoukos G."/>
            <person name="Goode T."/>
            <person name="Graham J."/>
            <person name="Grandbois E."/>
            <person name="Grewal S."/>
            <person name="Gyaltsen K."/>
            <person name="Hafez N."/>
            <person name="Hagos B."/>
            <person name="Hall J."/>
            <person name="Henson C."/>
            <person name="Hollinger A."/>
            <person name="Honan T."/>
            <person name="Huard M.D."/>
            <person name="Hughes L."/>
            <person name="Hurhula B."/>
            <person name="Husby M.E."/>
            <person name="Kamat A."/>
            <person name="Kanga B."/>
            <person name="Kashin S."/>
            <person name="Khazanovich D."/>
            <person name="Kisner P."/>
            <person name="Lance K."/>
            <person name="Lara M."/>
            <person name="Lee W."/>
            <person name="Lennon N."/>
            <person name="Letendre F."/>
            <person name="LeVine R."/>
            <person name="Lipovsky A."/>
            <person name="Liu X."/>
            <person name="Liu J."/>
            <person name="Liu S."/>
            <person name="Lokyitsang T."/>
            <person name="Lokyitsang Y."/>
            <person name="Lubonja R."/>
            <person name="Lui A."/>
            <person name="MacDonald P."/>
            <person name="Magnisalis V."/>
            <person name="Maru K."/>
            <person name="Matthews C."/>
            <person name="McCusker W."/>
            <person name="McDonough S."/>
            <person name="Mehta T."/>
            <person name="Meldrim J."/>
            <person name="Meneus L."/>
            <person name="Mihai O."/>
            <person name="Mihalev A."/>
            <person name="Mihova T."/>
            <person name="Mittelman R."/>
            <person name="Mlenga V."/>
            <person name="Montmayeur A."/>
            <person name="Mulrain L."/>
            <person name="Navidi A."/>
            <person name="Naylor J."/>
            <person name="Negash T."/>
            <person name="Nguyen T."/>
            <person name="Nguyen N."/>
            <person name="Nicol R."/>
            <person name="Norbu C."/>
            <person name="Norbu N."/>
            <person name="Novod N."/>
            <person name="O'Neill B."/>
            <person name="Osman S."/>
            <person name="Markiewicz E."/>
            <person name="Oyono O.L."/>
            <person name="Patti C."/>
            <person name="Phunkhang P."/>
            <person name="Pierre F."/>
            <person name="Priest M."/>
            <person name="Raghuraman S."/>
            <person name="Rege F."/>
            <person name="Reyes R."/>
            <person name="Rise C."/>
            <person name="Rogov P."/>
            <person name="Ross K."/>
            <person name="Ryan E."/>
            <person name="Settipalli S."/>
            <person name="Shea T."/>
            <person name="Sherpa N."/>
            <person name="Shi L."/>
            <person name="Shih D."/>
            <person name="Sparrow T."/>
            <person name="Spaulding J."/>
            <person name="Stalker J."/>
            <person name="Stange-Thomann N."/>
            <person name="Stavropoulos S."/>
            <person name="Stone C."/>
            <person name="Strader C."/>
            <person name="Tesfaye S."/>
            <person name="Thomson T."/>
            <person name="Thoulutsang Y."/>
            <person name="Thoulutsang D."/>
            <person name="Topham K."/>
            <person name="Topping I."/>
            <person name="Tsamla T."/>
            <person name="Vassiliev H."/>
            <person name="Vo A."/>
            <person name="Wangchuk T."/>
            <person name="Wangdi T."/>
            <person name="Weiand M."/>
            <person name="Wilkinson J."/>
            <person name="Wilson A."/>
            <person name="Yadav S."/>
            <person name="Young G."/>
            <person name="Yu Q."/>
            <person name="Zembek L."/>
            <person name="Zhong D."/>
            <person name="Zimmer A."/>
            <person name="Zwirko Z."/>
            <person name="Jaffe D.B."/>
            <person name="Alvarez P."/>
            <person name="Brockman W."/>
            <person name="Butler J."/>
            <person name="Chin C."/>
            <person name="Gnerre S."/>
            <person name="Grabherr M."/>
            <person name="Kleber M."/>
            <person name="Mauceli E."/>
            <person name="MacCallum I."/>
        </authorList>
    </citation>
    <scope>NUCLEOTIDE SEQUENCE [LARGE SCALE GENOMIC DNA]</scope>
    <source>
        <strain evidence="2">white501</strain>
    </source>
</reference>
<dbReference type="STRING" id="7240.B4QMM1"/>
<dbReference type="HOGENOM" id="CLU_2294577_0_0_1"/>
<evidence type="ECO:0000313" key="1">
    <source>
        <dbReference type="EMBL" id="EDX09775.1"/>
    </source>
</evidence>
<dbReference type="EMBL" id="CM000363">
    <property type="protein sequence ID" value="EDX09775.1"/>
    <property type="molecule type" value="Genomic_DNA"/>
</dbReference>
<proteinExistence type="predicted"/>
<sequence>MAPLNLPKKWARILRMSSTPKIPIVDYLEAAESGNLDDFKRLFMADNSRIALKDAKGRTAAHQAAARNRVNILRYIRDQNGGKCADKAIKRDSLSSVIYRL</sequence>
<organism evidence="1 2">
    <name type="scientific">Drosophila simulans</name>
    <name type="common">Fruit fly</name>
    <dbReference type="NCBI Taxonomy" id="7240"/>
    <lineage>
        <taxon>Eukaryota</taxon>
        <taxon>Metazoa</taxon>
        <taxon>Ecdysozoa</taxon>
        <taxon>Arthropoda</taxon>
        <taxon>Hexapoda</taxon>
        <taxon>Insecta</taxon>
        <taxon>Pterygota</taxon>
        <taxon>Neoptera</taxon>
        <taxon>Endopterygota</taxon>
        <taxon>Diptera</taxon>
        <taxon>Brachycera</taxon>
        <taxon>Muscomorpha</taxon>
        <taxon>Ephydroidea</taxon>
        <taxon>Drosophilidae</taxon>
        <taxon>Drosophila</taxon>
        <taxon>Sophophora</taxon>
    </lineage>
</organism>
<name>B4QMM1_DROSI</name>
<dbReference type="InterPro" id="IPR036770">
    <property type="entry name" value="Ankyrin_rpt-contain_sf"/>
</dbReference>
<accession>B4QMM1</accession>
<dbReference type="AlphaFoldDB" id="B4QMM1"/>
<dbReference type="OrthoDB" id="1661883at2759"/>